<dbReference type="Gene3D" id="2.120.10.30">
    <property type="entry name" value="TolB, C-terminal domain"/>
    <property type="match status" value="1"/>
</dbReference>
<sequence>MRRSLALFLPLVIACGGESPELDGDSGTDADPPIGGLLPEPTLLAVDAAGETSRLVRIDPATRGFVELAVLPDGSRGLVWDALSDRLTWASRDGDVMQAGDRDGGGVEDLPITGLDSAYAVALGDLTRTLYWSDYGTDRIMALPLEAEQPMVLAEGLESPRAIAVDEADGWIYWVDRGAGKVQRAPLEGGAIEDLVNEGLLAPYGIALDPLDGSLLVADAELGSIFRLEVGGALEPWLPEAGTHPSFVVVDGPTGMIYWTDNRDNVVRRMPRAGGEIEVLAEGLAGPRGLVLIR</sequence>
<accession>A0ABU9ED30</accession>
<comment type="caution">
    <text evidence="1">The sequence shown here is derived from an EMBL/GenBank/DDBJ whole genome shotgun (WGS) entry which is preliminary data.</text>
</comment>
<dbReference type="PROSITE" id="PS51257">
    <property type="entry name" value="PROKAR_LIPOPROTEIN"/>
    <property type="match status" value="1"/>
</dbReference>
<keyword evidence="2" id="KW-1185">Reference proteome</keyword>
<dbReference type="EMBL" id="JBBHLI010000005">
    <property type="protein sequence ID" value="MEK9501425.1"/>
    <property type="molecule type" value="Genomic_DNA"/>
</dbReference>
<dbReference type="InterPro" id="IPR050778">
    <property type="entry name" value="Cueball_EGF_LRP_Nidogen"/>
</dbReference>
<evidence type="ECO:0000313" key="2">
    <source>
        <dbReference type="Proteomes" id="UP001484239"/>
    </source>
</evidence>
<protein>
    <submittedName>
        <fullName evidence="1">Uncharacterized protein</fullName>
    </submittedName>
</protein>
<name>A0ABU9ED30_9BACT</name>
<proteinExistence type="predicted"/>
<dbReference type="SUPFAM" id="SSF63825">
    <property type="entry name" value="YWTD domain"/>
    <property type="match status" value="1"/>
</dbReference>
<dbReference type="InterPro" id="IPR011042">
    <property type="entry name" value="6-blade_b-propeller_TolB-like"/>
</dbReference>
<dbReference type="RefSeq" id="WP_405286906.1">
    <property type="nucleotide sequence ID" value="NZ_JBBHLI010000005.1"/>
</dbReference>
<evidence type="ECO:0000313" key="1">
    <source>
        <dbReference type="EMBL" id="MEK9501425.1"/>
    </source>
</evidence>
<organism evidence="1 2">
    <name type="scientific">Gaopeijia maritima</name>
    <dbReference type="NCBI Taxonomy" id="3119007"/>
    <lineage>
        <taxon>Bacteria</taxon>
        <taxon>Pseudomonadati</taxon>
        <taxon>Gemmatimonadota</taxon>
        <taxon>Longimicrobiia</taxon>
        <taxon>Gaopeijiales</taxon>
        <taxon>Gaopeijiaceae</taxon>
        <taxon>Gaopeijia</taxon>
    </lineage>
</organism>
<dbReference type="Proteomes" id="UP001484239">
    <property type="component" value="Unassembled WGS sequence"/>
</dbReference>
<gene>
    <name evidence="1" type="ORF">WI372_10595</name>
</gene>
<dbReference type="SMART" id="SM00135">
    <property type="entry name" value="LY"/>
    <property type="match status" value="2"/>
</dbReference>
<reference evidence="1 2" key="1">
    <citation type="submission" date="2024-02" db="EMBL/GenBank/DDBJ databases">
        <title>A novel Gemmatimonadota bacterium.</title>
        <authorList>
            <person name="Du Z.-J."/>
            <person name="Ye Y.-Q."/>
        </authorList>
    </citation>
    <scope>NUCLEOTIDE SEQUENCE [LARGE SCALE GENOMIC DNA]</scope>
    <source>
        <strain evidence="1 2">DH-20</strain>
    </source>
</reference>
<dbReference type="PANTHER" id="PTHR46513">
    <property type="entry name" value="VITELLOGENIN RECEPTOR-LIKE PROTEIN-RELATED-RELATED"/>
    <property type="match status" value="1"/>
</dbReference>
<dbReference type="PROSITE" id="PS51120">
    <property type="entry name" value="LDLRB"/>
    <property type="match status" value="2"/>
</dbReference>
<dbReference type="InterPro" id="IPR000033">
    <property type="entry name" value="LDLR_classB_rpt"/>
</dbReference>